<dbReference type="InterPro" id="IPR036162">
    <property type="entry name" value="Resolvase-like_N_sf"/>
</dbReference>
<gene>
    <name evidence="3" type="ORF">SAMN05192582_101154</name>
</gene>
<evidence type="ECO:0000313" key="4">
    <source>
        <dbReference type="Proteomes" id="UP000181870"/>
    </source>
</evidence>
<name>A0A1G8ER82_BACOV</name>
<feature type="region of interest" description="Disordered" evidence="1">
    <location>
        <begin position="191"/>
        <end position="214"/>
    </location>
</feature>
<dbReference type="RefSeq" id="WP_074636928.1">
    <property type="nucleotide sequence ID" value="NZ_FNDO01000011.1"/>
</dbReference>
<accession>A0A1G8ER82</accession>
<protein>
    <submittedName>
        <fullName evidence="3">Site-specific DNA recombinase</fullName>
    </submittedName>
</protein>
<sequence>MARIGYLWNTPHYKYLEEDKQWMLDNGCEQIIEEQNIHEKLRPEWQRLIEALTTSDELVVGKFSNAVRGARELSILLEFCRKNMVRVISIRDRIDSTGEMFKDTRSSDILNMMATLPQEALAMRRANSSTSKLKKPIKAHTSATLLKLERNKMVVNMYKSGHTIDDIWQRSGFKSRSSLFRILNEAGVDLNRGHTKGPLKKRNHSNEEDDNEKD</sequence>
<dbReference type="GO" id="GO:0000150">
    <property type="term" value="F:DNA strand exchange activity"/>
    <property type="evidence" value="ECO:0007669"/>
    <property type="project" value="InterPro"/>
</dbReference>
<dbReference type="Gene3D" id="3.40.50.1390">
    <property type="entry name" value="Resolvase, N-terminal catalytic domain"/>
    <property type="match status" value="1"/>
</dbReference>
<organism evidence="3 4">
    <name type="scientific">Bacteroides ovatus</name>
    <dbReference type="NCBI Taxonomy" id="28116"/>
    <lineage>
        <taxon>Bacteria</taxon>
        <taxon>Pseudomonadati</taxon>
        <taxon>Bacteroidota</taxon>
        <taxon>Bacteroidia</taxon>
        <taxon>Bacteroidales</taxon>
        <taxon>Bacteroidaceae</taxon>
        <taxon>Bacteroides</taxon>
    </lineage>
</organism>
<dbReference type="InterPro" id="IPR006119">
    <property type="entry name" value="Resolv_N"/>
</dbReference>
<evidence type="ECO:0000256" key="1">
    <source>
        <dbReference type="SAM" id="MobiDB-lite"/>
    </source>
</evidence>
<dbReference type="SMART" id="SM00857">
    <property type="entry name" value="Resolvase"/>
    <property type="match status" value="1"/>
</dbReference>
<dbReference type="EMBL" id="FNDO01000011">
    <property type="protein sequence ID" value="SDH72384.1"/>
    <property type="molecule type" value="Genomic_DNA"/>
</dbReference>
<dbReference type="Proteomes" id="UP000181870">
    <property type="component" value="Unassembled WGS sequence"/>
</dbReference>
<feature type="domain" description="Resolvase/invertase-type recombinase catalytic" evidence="2">
    <location>
        <begin position="3"/>
        <end position="138"/>
    </location>
</feature>
<dbReference type="Pfam" id="PF00239">
    <property type="entry name" value="Resolvase"/>
    <property type="match status" value="1"/>
</dbReference>
<dbReference type="SUPFAM" id="SSF53041">
    <property type="entry name" value="Resolvase-like"/>
    <property type="match status" value="1"/>
</dbReference>
<feature type="compositionally biased region" description="Basic residues" evidence="1">
    <location>
        <begin position="193"/>
        <end position="203"/>
    </location>
</feature>
<reference evidence="3 4" key="1">
    <citation type="submission" date="2016-10" db="EMBL/GenBank/DDBJ databases">
        <authorList>
            <person name="de Groot N.N."/>
        </authorList>
    </citation>
    <scope>NUCLEOTIDE SEQUENCE [LARGE SCALE GENOMIC DNA]</scope>
    <source>
        <strain evidence="3 4">NLAE-zl-C57</strain>
    </source>
</reference>
<proteinExistence type="predicted"/>
<evidence type="ECO:0000313" key="3">
    <source>
        <dbReference type="EMBL" id="SDH72384.1"/>
    </source>
</evidence>
<evidence type="ECO:0000259" key="2">
    <source>
        <dbReference type="SMART" id="SM00857"/>
    </source>
</evidence>
<dbReference type="GO" id="GO:0003677">
    <property type="term" value="F:DNA binding"/>
    <property type="evidence" value="ECO:0007669"/>
    <property type="project" value="InterPro"/>
</dbReference>
<dbReference type="AlphaFoldDB" id="A0A1G8ER82"/>